<evidence type="ECO:0000313" key="2">
    <source>
        <dbReference type="EMBL" id="EGW09189.1"/>
    </source>
</evidence>
<name>G3HX16_CRIGR</name>
<dbReference type="InParanoid" id="G3HX16"/>
<feature type="compositionally biased region" description="Polar residues" evidence="1">
    <location>
        <begin position="45"/>
        <end position="65"/>
    </location>
</feature>
<gene>
    <name evidence="2" type="ORF">I79_015531</name>
</gene>
<dbReference type="AlphaFoldDB" id="G3HX16"/>
<proteinExistence type="predicted"/>
<dbReference type="EMBL" id="JH000849">
    <property type="protein sequence ID" value="EGW09189.1"/>
    <property type="molecule type" value="Genomic_DNA"/>
</dbReference>
<reference evidence="3" key="1">
    <citation type="journal article" date="2011" name="Nat. Biotechnol.">
        <title>The genomic sequence of the Chinese hamster ovary (CHO)-K1 cell line.</title>
        <authorList>
            <person name="Xu X."/>
            <person name="Nagarajan H."/>
            <person name="Lewis N.E."/>
            <person name="Pan S."/>
            <person name="Cai Z."/>
            <person name="Liu X."/>
            <person name="Chen W."/>
            <person name="Xie M."/>
            <person name="Wang W."/>
            <person name="Hammond S."/>
            <person name="Andersen M.R."/>
            <person name="Neff N."/>
            <person name="Passarelli B."/>
            <person name="Koh W."/>
            <person name="Fan H.C."/>
            <person name="Wang J."/>
            <person name="Gui Y."/>
            <person name="Lee K.H."/>
            <person name="Betenbaugh M.J."/>
            <person name="Quake S.R."/>
            <person name="Famili I."/>
            <person name="Palsson B.O."/>
            <person name="Wang J."/>
        </authorList>
    </citation>
    <scope>NUCLEOTIDE SEQUENCE [LARGE SCALE GENOMIC DNA]</scope>
    <source>
        <strain evidence="3">CHO K1 cell line</strain>
    </source>
</reference>
<dbReference type="Proteomes" id="UP000001075">
    <property type="component" value="Unassembled WGS sequence"/>
</dbReference>
<evidence type="ECO:0000313" key="3">
    <source>
        <dbReference type="Proteomes" id="UP000001075"/>
    </source>
</evidence>
<feature type="region of interest" description="Disordered" evidence="1">
    <location>
        <begin position="43"/>
        <end position="65"/>
    </location>
</feature>
<sequence length="65" mass="7317">MEKPGAFFPLLPPPPPPRALILLENRKQKQQGWGTNERARVAASEQHTLQPARTAQQRSTTVRCD</sequence>
<organism evidence="2 3">
    <name type="scientific">Cricetulus griseus</name>
    <name type="common">Chinese hamster</name>
    <name type="synonym">Cricetulus barabensis griseus</name>
    <dbReference type="NCBI Taxonomy" id="10029"/>
    <lineage>
        <taxon>Eukaryota</taxon>
        <taxon>Metazoa</taxon>
        <taxon>Chordata</taxon>
        <taxon>Craniata</taxon>
        <taxon>Vertebrata</taxon>
        <taxon>Euteleostomi</taxon>
        <taxon>Mammalia</taxon>
        <taxon>Eutheria</taxon>
        <taxon>Euarchontoglires</taxon>
        <taxon>Glires</taxon>
        <taxon>Rodentia</taxon>
        <taxon>Myomorpha</taxon>
        <taxon>Muroidea</taxon>
        <taxon>Cricetidae</taxon>
        <taxon>Cricetinae</taxon>
        <taxon>Cricetulus</taxon>
    </lineage>
</organism>
<protein>
    <submittedName>
        <fullName evidence="2">Uncharacterized protein</fullName>
    </submittedName>
</protein>
<accession>G3HX16</accession>
<evidence type="ECO:0000256" key="1">
    <source>
        <dbReference type="SAM" id="MobiDB-lite"/>
    </source>
</evidence>